<name>A0A9N9WV92_9DIPT</name>
<evidence type="ECO:0000313" key="4">
    <source>
        <dbReference type="Proteomes" id="UP001153620"/>
    </source>
</evidence>
<keyword evidence="2" id="KW-0732">Signal</keyword>
<sequence length="596" mass="65078">MNKYVLVTLVILLAVQGLDAQFLSGIISLFTSVGGFVFNSVLSVPYTIISFAATFTVIVSNATLATLSLANAGAYNSLIRINNFTNNVNNITSYYNSLLQDRSNTATFFGRTVVGNLYDAINGIGYTTNGLSAIVIGCRPSQPPPISYLNTYYPLPDSCLSTTNCTNTTIACAARNFINLAQYQINNINTTALYLQWLAEDFGSNDTINATVDAEIIIEQWANLSAMARFYLTVNSQGSLLTYADPSFNANFTAVMNQMVTFMNNINATTSELLNSTNILYFSINDFGRLQRYQILSEIFQNRSRRWAYINSLIGYNTFRSNVNNALTSLNNTAYQFVQAINGISPSGYVYKTTQTHSSAFQNLTSRLNSSLSTFLTDLNARIEAVEQSKSNLILNATQALNGTFSDFIESVLNDNVTDCLNFTAPASDAYADFALGIQACGQNTDIDTQTINTNATSIFNNFMSSASAFMNTSNSCFSYACQGNLGYPFATYGVRCANDNTFFRCTTWLPPFFYNCPTTKSNYLNTCLSNLNTAINSFVASADSSVNSTLSLLRSSINSALTELNTCINNQVNATNIALDAISADYNNCKTSQAA</sequence>
<evidence type="ECO:0000256" key="2">
    <source>
        <dbReference type="SAM" id="SignalP"/>
    </source>
</evidence>
<protein>
    <recommendedName>
        <fullName evidence="5">Spike glycoprotein</fullName>
    </recommendedName>
</protein>
<accession>A0A9N9WV92</accession>
<keyword evidence="1" id="KW-0812">Transmembrane</keyword>
<keyword evidence="1" id="KW-1133">Transmembrane helix</keyword>
<keyword evidence="4" id="KW-1185">Reference proteome</keyword>
<evidence type="ECO:0000313" key="3">
    <source>
        <dbReference type="EMBL" id="CAG9807453.1"/>
    </source>
</evidence>
<feature type="chain" id="PRO_5040181582" description="Spike glycoprotein" evidence="2">
    <location>
        <begin position="21"/>
        <end position="596"/>
    </location>
</feature>
<feature type="signal peptide" evidence="2">
    <location>
        <begin position="1"/>
        <end position="20"/>
    </location>
</feature>
<proteinExistence type="predicted"/>
<reference evidence="3" key="1">
    <citation type="submission" date="2022-01" db="EMBL/GenBank/DDBJ databases">
        <authorList>
            <person name="King R."/>
        </authorList>
    </citation>
    <scope>NUCLEOTIDE SEQUENCE</scope>
</reference>
<keyword evidence="1" id="KW-0472">Membrane</keyword>
<dbReference type="Proteomes" id="UP001153620">
    <property type="component" value="Chromosome 3"/>
</dbReference>
<evidence type="ECO:0008006" key="5">
    <source>
        <dbReference type="Google" id="ProtNLM"/>
    </source>
</evidence>
<gene>
    <name evidence="3" type="ORF">CHIRRI_LOCUS10302</name>
</gene>
<evidence type="ECO:0000256" key="1">
    <source>
        <dbReference type="SAM" id="Phobius"/>
    </source>
</evidence>
<dbReference type="AlphaFoldDB" id="A0A9N9WV92"/>
<feature type="transmembrane region" description="Helical" evidence="1">
    <location>
        <begin position="44"/>
        <end position="70"/>
    </location>
</feature>
<dbReference type="EMBL" id="OU895879">
    <property type="protein sequence ID" value="CAG9807453.1"/>
    <property type="molecule type" value="Genomic_DNA"/>
</dbReference>
<reference evidence="3" key="2">
    <citation type="submission" date="2022-10" db="EMBL/GenBank/DDBJ databases">
        <authorList>
            <consortium name="ENA_rothamsted_submissions"/>
            <consortium name="culmorum"/>
            <person name="King R."/>
        </authorList>
    </citation>
    <scope>NUCLEOTIDE SEQUENCE</scope>
</reference>
<organism evidence="3 4">
    <name type="scientific">Chironomus riparius</name>
    <dbReference type="NCBI Taxonomy" id="315576"/>
    <lineage>
        <taxon>Eukaryota</taxon>
        <taxon>Metazoa</taxon>
        <taxon>Ecdysozoa</taxon>
        <taxon>Arthropoda</taxon>
        <taxon>Hexapoda</taxon>
        <taxon>Insecta</taxon>
        <taxon>Pterygota</taxon>
        <taxon>Neoptera</taxon>
        <taxon>Endopterygota</taxon>
        <taxon>Diptera</taxon>
        <taxon>Nematocera</taxon>
        <taxon>Chironomoidea</taxon>
        <taxon>Chironomidae</taxon>
        <taxon>Chironominae</taxon>
        <taxon>Chironomus</taxon>
    </lineage>
</organism>